<proteinExistence type="predicted"/>
<dbReference type="Proteomes" id="UP000239874">
    <property type="component" value="Unassembled WGS sequence"/>
</dbReference>
<dbReference type="EMBL" id="PSZC01000014">
    <property type="protein sequence ID" value="PPJ36449.1"/>
    <property type="molecule type" value="Genomic_DNA"/>
</dbReference>
<evidence type="ECO:0000313" key="1">
    <source>
        <dbReference type="EMBL" id="PPJ36449.1"/>
    </source>
</evidence>
<reference evidence="1 2" key="1">
    <citation type="submission" date="2018-02" db="EMBL/GenBank/DDBJ databases">
        <title>8 Nocardia nova and 1 Nocardia cyriacigeorgica strain used for evolution to TMP-SMX.</title>
        <authorList>
            <person name="Mehta H."/>
            <person name="Weng J."/>
            <person name="Shamoo Y."/>
        </authorList>
    </citation>
    <scope>NUCLEOTIDE SEQUENCE [LARGE SCALE GENOMIC DNA]</scope>
    <source>
        <strain evidence="1 2">MDA3139</strain>
    </source>
</reference>
<protein>
    <submittedName>
        <fullName evidence="1">Uncharacterized protein</fullName>
    </submittedName>
</protein>
<accession>A0A2S6AML0</accession>
<sequence>MDDRCATDLELRQREIELSKTIHDPLTGDLVPAHAGHFKPWHDGFDAGYRRARRPGVSDHDRRLAATSAGLTAMDRAGCPECAEWMRVKTAQHALG</sequence>
<evidence type="ECO:0000313" key="2">
    <source>
        <dbReference type="Proteomes" id="UP000239874"/>
    </source>
</evidence>
<comment type="caution">
    <text evidence="1">The sequence shown here is derived from an EMBL/GenBank/DDBJ whole genome shotgun (WGS) entry which is preliminary data.</text>
</comment>
<dbReference type="AlphaFoldDB" id="A0A2S6AML0"/>
<organism evidence="1 2">
    <name type="scientific">Nocardia nova</name>
    <dbReference type="NCBI Taxonomy" id="37330"/>
    <lineage>
        <taxon>Bacteria</taxon>
        <taxon>Bacillati</taxon>
        <taxon>Actinomycetota</taxon>
        <taxon>Actinomycetes</taxon>
        <taxon>Mycobacteriales</taxon>
        <taxon>Nocardiaceae</taxon>
        <taxon>Nocardia</taxon>
    </lineage>
</organism>
<gene>
    <name evidence="1" type="ORF">C5E45_20610</name>
</gene>
<name>A0A2S6AML0_9NOCA</name>